<dbReference type="PROSITE" id="PS50093">
    <property type="entry name" value="PKD"/>
    <property type="match status" value="1"/>
</dbReference>
<feature type="signal peptide" evidence="1">
    <location>
        <begin position="1"/>
        <end position="27"/>
    </location>
</feature>
<name>A0ABP9PE55_9ACTN</name>
<dbReference type="RefSeq" id="WP_345455839.1">
    <property type="nucleotide sequence ID" value="NZ_BAABKG010000002.1"/>
</dbReference>
<gene>
    <name evidence="3" type="ORF">GCM10023340_12710</name>
</gene>
<keyword evidence="1" id="KW-0732">Signal</keyword>
<dbReference type="Pfam" id="PF18911">
    <property type="entry name" value="PKD_4"/>
    <property type="match status" value="1"/>
</dbReference>
<organism evidence="3 4">
    <name type="scientific">Nocardioides marinquilinus</name>
    <dbReference type="NCBI Taxonomy" id="1210400"/>
    <lineage>
        <taxon>Bacteria</taxon>
        <taxon>Bacillati</taxon>
        <taxon>Actinomycetota</taxon>
        <taxon>Actinomycetes</taxon>
        <taxon>Propionibacteriales</taxon>
        <taxon>Nocardioidaceae</taxon>
        <taxon>Nocardioides</taxon>
    </lineage>
</organism>
<dbReference type="Proteomes" id="UP001500221">
    <property type="component" value="Unassembled WGS sequence"/>
</dbReference>
<accession>A0ABP9PE55</accession>
<dbReference type="InterPro" id="IPR035986">
    <property type="entry name" value="PKD_dom_sf"/>
</dbReference>
<feature type="chain" id="PRO_5046454156" description="PKD domain-containing protein" evidence="1">
    <location>
        <begin position="28"/>
        <end position="549"/>
    </location>
</feature>
<evidence type="ECO:0000313" key="4">
    <source>
        <dbReference type="Proteomes" id="UP001500221"/>
    </source>
</evidence>
<keyword evidence="4" id="KW-1185">Reference proteome</keyword>
<dbReference type="InterPro" id="IPR013783">
    <property type="entry name" value="Ig-like_fold"/>
</dbReference>
<dbReference type="InterPro" id="IPR000601">
    <property type="entry name" value="PKD_dom"/>
</dbReference>
<feature type="domain" description="PKD" evidence="2">
    <location>
        <begin position="467"/>
        <end position="549"/>
    </location>
</feature>
<dbReference type="SUPFAM" id="SSF49299">
    <property type="entry name" value="PKD domain"/>
    <property type="match status" value="1"/>
</dbReference>
<dbReference type="SUPFAM" id="SSF89372">
    <property type="entry name" value="Fucose-specific lectin"/>
    <property type="match status" value="1"/>
</dbReference>
<evidence type="ECO:0000313" key="3">
    <source>
        <dbReference type="EMBL" id="GAA5144672.1"/>
    </source>
</evidence>
<sequence>MLPRPALLALPALLLAPLAGLAAPAHAAASTDHDRWLEPAPLVPLDEPVYGYHRDPAVATNARGDSVAVYVVDPPSDGVPTGEVRLTRRPAGGTWSYPVEVSGGRDYGTDGVAVGIDAAGRALVAWSRPASRFNPVNDEVLVRTVAADGTLGVTRRLSADRAEGTDPAVAVAPGGRAVVTWLDGGDVRAATGTTAGLGTPVTVAEGAGGQSSPTVAIAPTGDAVLAWDAAGAGADAGRVVRSCTWAAAAGGCGPVADVDGGTSSASALDPAVAVGDGGDAVLCYGLDAEVDGLRYAVRPGGGDWSTPAEVTAAAPPALGSCQVALRPDDALVVGHADRDGRTYVAVRGDVVDGPRGPVGAGRRLNGPDDGFRGFSLDAGRAGDVAVVVSGRSRLLATTVPRTARQATAVQRLEFPEPGSGYGATLAAVGVDGQGNAYGPAVNDSCPVTYCANPQWRPWTITLDAAAPALEGVAGPRAATVGDVVRLRAVGVRDLASAVTATWRFSDGSTRTGTSVSKVVRQPGRLVARLQLVDAAGHRTVQQVVVTVTR</sequence>
<reference evidence="4" key="1">
    <citation type="journal article" date="2019" name="Int. J. Syst. Evol. Microbiol.">
        <title>The Global Catalogue of Microorganisms (GCM) 10K type strain sequencing project: providing services to taxonomists for standard genome sequencing and annotation.</title>
        <authorList>
            <consortium name="The Broad Institute Genomics Platform"/>
            <consortium name="The Broad Institute Genome Sequencing Center for Infectious Disease"/>
            <person name="Wu L."/>
            <person name="Ma J."/>
        </authorList>
    </citation>
    <scope>NUCLEOTIDE SEQUENCE [LARGE SCALE GENOMIC DNA]</scope>
    <source>
        <strain evidence="4">JCM 18459</strain>
    </source>
</reference>
<comment type="caution">
    <text evidence="3">The sequence shown here is derived from an EMBL/GenBank/DDBJ whole genome shotgun (WGS) entry which is preliminary data.</text>
</comment>
<protein>
    <recommendedName>
        <fullName evidence="2">PKD domain-containing protein</fullName>
    </recommendedName>
</protein>
<evidence type="ECO:0000256" key="1">
    <source>
        <dbReference type="SAM" id="SignalP"/>
    </source>
</evidence>
<evidence type="ECO:0000259" key="2">
    <source>
        <dbReference type="PROSITE" id="PS50093"/>
    </source>
</evidence>
<dbReference type="EMBL" id="BAABKG010000002">
    <property type="protein sequence ID" value="GAA5144672.1"/>
    <property type="molecule type" value="Genomic_DNA"/>
</dbReference>
<dbReference type="Gene3D" id="2.60.40.10">
    <property type="entry name" value="Immunoglobulins"/>
    <property type="match status" value="1"/>
</dbReference>
<proteinExistence type="predicted"/>